<name>A0A409W3A3_9AGAR</name>
<accession>A0A409W3A3</accession>
<proteinExistence type="predicted"/>
<dbReference type="Proteomes" id="UP000284706">
    <property type="component" value="Unassembled WGS sequence"/>
</dbReference>
<feature type="compositionally biased region" description="Polar residues" evidence="1">
    <location>
        <begin position="77"/>
        <end position="96"/>
    </location>
</feature>
<gene>
    <name evidence="2" type="ORF">CVT26_014518</name>
</gene>
<dbReference type="AlphaFoldDB" id="A0A409W3A3"/>
<keyword evidence="3" id="KW-1185">Reference proteome</keyword>
<protein>
    <submittedName>
        <fullName evidence="2">Uncharacterized protein</fullName>
    </submittedName>
</protein>
<organism evidence="2 3">
    <name type="scientific">Gymnopilus dilepis</name>
    <dbReference type="NCBI Taxonomy" id="231916"/>
    <lineage>
        <taxon>Eukaryota</taxon>
        <taxon>Fungi</taxon>
        <taxon>Dikarya</taxon>
        <taxon>Basidiomycota</taxon>
        <taxon>Agaricomycotina</taxon>
        <taxon>Agaricomycetes</taxon>
        <taxon>Agaricomycetidae</taxon>
        <taxon>Agaricales</taxon>
        <taxon>Agaricineae</taxon>
        <taxon>Hymenogastraceae</taxon>
        <taxon>Gymnopilus</taxon>
    </lineage>
</organism>
<reference evidence="2 3" key="1">
    <citation type="journal article" date="2018" name="Evol. Lett.">
        <title>Horizontal gene cluster transfer increased hallucinogenic mushroom diversity.</title>
        <authorList>
            <person name="Reynolds H.T."/>
            <person name="Vijayakumar V."/>
            <person name="Gluck-Thaler E."/>
            <person name="Korotkin H.B."/>
            <person name="Matheny P.B."/>
            <person name="Slot J.C."/>
        </authorList>
    </citation>
    <scope>NUCLEOTIDE SEQUENCE [LARGE SCALE GENOMIC DNA]</scope>
    <source>
        <strain evidence="2 3">SRW20</strain>
    </source>
</reference>
<evidence type="ECO:0000313" key="2">
    <source>
        <dbReference type="EMBL" id="PPQ72973.1"/>
    </source>
</evidence>
<evidence type="ECO:0000256" key="1">
    <source>
        <dbReference type="SAM" id="MobiDB-lite"/>
    </source>
</evidence>
<dbReference type="EMBL" id="NHYE01005430">
    <property type="protein sequence ID" value="PPQ72973.1"/>
    <property type="molecule type" value="Genomic_DNA"/>
</dbReference>
<dbReference type="InParanoid" id="A0A409W3A3"/>
<feature type="region of interest" description="Disordered" evidence="1">
    <location>
        <begin position="1"/>
        <end position="45"/>
    </location>
</feature>
<sequence length="330" mass="35740">MVQRITVGEKRQTQSDSQGVNEAGLSLPGVEDDDDDLNVGDLSETQVSKVLEDEASQDPTGLFDNDNHVGMTSVMSGNSCCASSSEASRPPTSDSEGTLKGLGRDTQRETAFISERQATLPTGVSSKNSKGAKSSAPLVSMVKVQSDTEEAFKSAKNWPACARLNAAGQLSVQTDPIRSSKRHSSLTPEHRVQAYKKLVLSLAKHTPQHQITSRCINLASVTFVRRVSTRNDVYVYSGEWGTSEKGKVIIVRNVVHKASCCFGCDCSKKASQPSQSSKATLVEKFEGDQFKAIFDQHVAGCIDVATLTLLKTLLKTRPNTYHVVIFMAPR</sequence>
<feature type="region of interest" description="Disordered" evidence="1">
    <location>
        <begin position="77"/>
        <end position="105"/>
    </location>
</feature>
<evidence type="ECO:0000313" key="3">
    <source>
        <dbReference type="Proteomes" id="UP000284706"/>
    </source>
</evidence>
<comment type="caution">
    <text evidence="2">The sequence shown here is derived from an EMBL/GenBank/DDBJ whole genome shotgun (WGS) entry which is preliminary data.</text>
</comment>
<dbReference type="OrthoDB" id="3225557at2759"/>